<feature type="transmembrane region" description="Helical" evidence="7">
    <location>
        <begin position="267"/>
        <end position="288"/>
    </location>
</feature>
<keyword evidence="5 7" id="KW-0472">Membrane</keyword>
<dbReference type="PANTHER" id="PTHR13624:SF6">
    <property type="entry name" value="EMEI"/>
    <property type="match status" value="1"/>
</dbReference>
<dbReference type="OrthoDB" id="784140at2759"/>
<feature type="transmembrane region" description="Helical" evidence="7">
    <location>
        <begin position="308"/>
        <end position="328"/>
    </location>
</feature>
<keyword evidence="8" id="KW-0732">Signal</keyword>
<evidence type="ECO:0000256" key="3">
    <source>
        <dbReference type="ARBA" id="ARBA00022692"/>
    </source>
</evidence>
<dbReference type="AlphaFoldDB" id="A0A6A4VXJ1"/>
<dbReference type="Pfam" id="PF10268">
    <property type="entry name" value="Tmemb_161AB"/>
    <property type="match status" value="1"/>
</dbReference>
<feature type="chain" id="PRO_5025417667" evidence="8">
    <location>
        <begin position="16"/>
        <end position="474"/>
    </location>
</feature>
<comment type="subcellular location">
    <subcellularLocation>
        <location evidence="1">Membrane</location>
        <topology evidence="1">Multi-pass membrane protein</topology>
    </subcellularLocation>
</comment>
<reference evidence="9 10" key="1">
    <citation type="submission" date="2019-07" db="EMBL/GenBank/DDBJ databases">
        <title>Draft genome assembly of a fouling barnacle, Amphibalanus amphitrite (Darwin, 1854): The first reference genome for Thecostraca.</title>
        <authorList>
            <person name="Kim W."/>
        </authorList>
    </citation>
    <scope>NUCLEOTIDE SEQUENCE [LARGE SCALE GENOMIC DNA]</scope>
    <source>
        <strain evidence="9">SNU_AA5</strain>
        <tissue evidence="9">Soma without cirri and trophi</tissue>
    </source>
</reference>
<keyword evidence="4 7" id="KW-1133">Transmembrane helix</keyword>
<feature type="transmembrane region" description="Helical" evidence="7">
    <location>
        <begin position="166"/>
        <end position="185"/>
    </location>
</feature>
<feature type="transmembrane region" description="Helical" evidence="7">
    <location>
        <begin position="134"/>
        <end position="154"/>
    </location>
</feature>
<evidence type="ECO:0000256" key="2">
    <source>
        <dbReference type="ARBA" id="ARBA00009706"/>
    </source>
</evidence>
<proteinExistence type="inferred from homology"/>
<sequence length="474" mass="53250">MALFGTQLIITMVAACVLQKLGPYYSLARWLLCSSGLRRYRYPTDDKLREAAGLAKNGKKKGKHEEKTDNGFLIPKNTEFELDTAPVEHFEVIGFNFYTEYQWLVDFAVWTMVVYAITECYSWLVGPRDEVNLSMLWCLMVLGFAVRLLGRLTAVFFRSTDGSGELEICAVSGLAYFVVSMVILVTSNDLLELQLEQAYGSFNESATHFLRAHGLGSSGPASMFAFRLLLAVLSGFAGAILMFPGLRYTRMHRDCIRVSSENRALQLLYHVNFVMPLLNVLTWVRPLSRAYLTEKDMPSTGAPLLSDAWFDSLRLWLLVATVVLRMLLMPRHLQAYLNISQDKLDRIRKEAGRIRSTELQKRIVSVYYYVCVAALQFVTPLILSLYLALMYKSLGGYSWLGAAPVSDPELSPLPAPPTADQLGSPSHHVTFTLAAVKRVFTPGFYRGLLGYLTWWTSFVMFTSSVVGSSLLGYT</sequence>
<feature type="signal peptide" evidence="8">
    <location>
        <begin position="1"/>
        <end position="15"/>
    </location>
</feature>
<feature type="transmembrane region" description="Helical" evidence="7">
    <location>
        <begin position="452"/>
        <end position="473"/>
    </location>
</feature>
<keyword evidence="3 7" id="KW-0812">Transmembrane</keyword>
<dbReference type="PANTHER" id="PTHR13624">
    <property type="entry name" value="RE42071P"/>
    <property type="match status" value="1"/>
</dbReference>
<keyword evidence="10" id="KW-1185">Reference proteome</keyword>
<evidence type="ECO:0000313" key="9">
    <source>
        <dbReference type="EMBL" id="KAF0296314.1"/>
    </source>
</evidence>
<dbReference type="Proteomes" id="UP000440578">
    <property type="component" value="Unassembled WGS sequence"/>
</dbReference>
<feature type="transmembrane region" description="Helical" evidence="7">
    <location>
        <begin position="366"/>
        <end position="389"/>
    </location>
</feature>
<evidence type="ECO:0000256" key="5">
    <source>
        <dbReference type="ARBA" id="ARBA00023136"/>
    </source>
</evidence>
<evidence type="ECO:0000256" key="1">
    <source>
        <dbReference type="ARBA" id="ARBA00004141"/>
    </source>
</evidence>
<evidence type="ECO:0000313" key="10">
    <source>
        <dbReference type="Proteomes" id="UP000440578"/>
    </source>
</evidence>
<evidence type="ECO:0000256" key="8">
    <source>
        <dbReference type="SAM" id="SignalP"/>
    </source>
</evidence>
<dbReference type="EMBL" id="VIIS01001573">
    <property type="protein sequence ID" value="KAF0296314.1"/>
    <property type="molecule type" value="Genomic_DNA"/>
</dbReference>
<organism evidence="9 10">
    <name type="scientific">Amphibalanus amphitrite</name>
    <name type="common">Striped barnacle</name>
    <name type="synonym">Balanus amphitrite</name>
    <dbReference type="NCBI Taxonomy" id="1232801"/>
    <lineage>
        <taxon>Eukaryota</taxon>
        <taxon>Metazoa</taxon>
        <taxon>Ecdysozoa</taxon>
        <taxon>Arthropoda</taxon>
        <taxon>Crustacea</taxon>
        <taxon>Multicrustacea</taxon>
        <taxon>Cirripedia</taxon>
        <taxon>Thoracica</taxon>
        <taxon>Thoracicalcarea</taxon>
        <taxon>Balanomorpha</taxon>
        <taxon>Balanoidea</taxon>
        <taxon>Balanidae</taxon>
        <taxon>Amphibalaninae</taxon>
        <taxon>Amphibalanus</taxon>
    </lineage>
</organism>
<accession>A0A6A4VXJ1</accession>
<evidence type="ECO:0000256" key="7">
    <source>
        <dbReference type="SAM" id="Phobius"/>
    </source>
</evidence>
<comment type="caution">
    <text evidence="9">The sequence shown here is derived from an EMBL/GenBank/DDBJ whole genome shotgun (WGS) entry which is preliminary data.</text>
</comment>
<evidence type="ECO:0000256" key="6">
    <source>
        <dbReference type="ARBA" id="ARBA00023180"/>
    </source>
</evidence>
<name>A0A6A4VXJ1_AMPAM</name>
<protein>
    <submittedName>
        <fullName evidence="9">Transmembrane protein 161B</fullName>
    </submittedName>
</protein>
<keyword evidence="6" id="KW-0325">Glycoprotein</keyword>
<feature type="transmembrane region" description="Helical" evidence="7">
    <location>
        <begin position="224"/>
        <end position="246"/>
    </location>
</feature>
<dbReference type="InterPro" id="IPR019395">
    <property type="entry name" value="Transmembrane_161A/B"/>
</dbReference>
<gene>
    <name evidence="9" type="primary">Tmem161b</name>
    <name evidence="9" type="ORF">FJT64_006244</name>
</gene>
<evidence type="ECO:0000256" key="4">
    <source>
        <dbReference type="ARBA" id="ARBA00022989"/>
    </source>
</evidence>
<comment type="similarity">
    <text evidence="2">Belongs to the TMEM161 family.</text>
</comment>
<dbReference type="GO" id="GO:0016020">
    <property type="term" value="C:membrane"/>
    <property type="evidence" value="ECO:0007669"/>
    <property type="project" value="UniProtKB-SubCell"/>
</dbReference>